<accession>A0ABS8V976</accession>
<evidence type="ECO:0000313" key="3">
    <source>
        <dbReference type="Proteomes" id="UP000823775"/>
    </source>
</evidence>
<feature type="compositionally biased region" description="Basic and acidic residues" evidence="1">
    <location>
        <begin position="33"/>
        <end position="42"/>
    </location>
</feature>
<dbReference type="Proteomes" id="UP000823775">
    <property type="component" value="Unassembled WGS sequence"/>
</dbReference>
<keyword evidence="3" id="KW-1185">Reference proteome</keyword>
<feature type="compositionally biased region" description="Basic and acidic residues" evidence="1">
    <location>
        <begin position="94"/>
        <end position="113"/>
    </location>
</feature>
<comment type="caution">
    <text evidence="2">The sequence shown here is derived from an EMBL/GenBank/DDBJ whole genome shotgun (WGS) entry which is preliminary data.</text>
</comment>
<sequence length="170" mass="18400">FEIHGTNLWTDSIGRCENKRSVYVPVGSTGNKKQQEAAARKEIAKKRQVGDESELKSSSGSESKEGGEEASDGDDPLADDTEEGNDDVEESGDDDTKAEESGNKESVAEKSGEQVEDSDPATTPEASSKRWFVQGSQDVYYAGLSLNDKGNPTRSIQEDPKIQINVLNEV</sequence>
<evidence type="ECO:0000313" key="2">
    <source>
        <dbReference type="EMBL" id="MCD9642555.1"/>
    </source>
</evidence>
<name>A0ABS8V976_DATST</name>
<protein>
    <submittedName>
        <fullName evidence="2">Uncharacterized protein</fullName>
    </submittedName>
</protein>
<feature type="compositionally biased region" description="Acidic residues" evidence="1">
    <location>
        <begin position="68"/>
        <end position="93"/>
    </location>
</feature>
<feature type="region of interest" description="Disordered" evidence="1">
    <location>
        <begin position="17"/>
        <end position="132"/>
    </location>
</feature>
<reference evidence="2 3" key="1">
    <citation type="journal article" date="2021" name="BMC Genomics">
        <title>Datura genome reveals duplications of psychoactive alkaloid biosynthetic genes and high mutation rate following tissue culture.</title>
        <authorList>
            <person name="Rajewski A."/>
            <person name="Carter-House D."/>
            <person name="Stajich J."/>
            <person name="Litt A."/>
        </authorList>
    </citation>
    <scope>NUCLEOTIDE SEQUENCE [LARGE SCALE GENOMIC DNA]</scope>
    <source>
        <strain evidence="2">AR-01</strain>
    </source>
</reference>
<gene>
    <name evidence="2" type="ORF">HAX54_029414</name>
</gene>
<feature type="non-terminal residue" evidence="2">
    <location>
        <position position="1"/>
    </location>
</feature>
<organism evidence="2 3">
    <name type="scientific">Datura stramonium</name>
    <name type="common">Jimsonweed</name>
    <name type="synonym">Common thornapple</name>
    <dbReference type="NCBI Taxonomy" id="4076"/>
    <lineage>
        <taxon>Eukaryota</taxon>
        <taxon>Viridiplantae</taxon>
        <taxon>Streptophyta</taxon>
        <taxon>Embryophyta</taxon>
        <taxon>Tracheophyta</taxon>
        <taxon>Spermatophyta</taxon>
        <taxon>Magnoliopsida</taxon>
        <taxon>eudicotyledons</taxon>
        <taxon>Gunneridae</taxon>
        <taxon>Pentapetalae</taxon>
        <taxon>asterids</taxon>
        <taxon>lamiids</taxon>
        <taxon>Solanales</taxon>
        <taxon>Solanaceae</taxon>
        <taxon>Solanoideae</taxon>
        <taxon>Datureae</taxon>
        <taxon>Datura</taxon>
    </lineage>
</organism>
<dbReference type="EMBL" id="JACEIK010003647">
    <property type="protein sequence ID" value="MCD9642555.1"/>
    <property type="molecule type" value="Genomic_DNA"/>
</dbReference>
<proteinExistence type="predicted"/>
<evidence type="ECO:0000256" key="1">
    <source>
        <dbReference type="SAM" id="MobiDB-lite"/>
    </source>
</evidence>